<keyword evidence="3" id="KW-1185">Reference proteome</keyword>
<protein>
    <recommendedName>
        <fullName evidence="1">Phytase-like domain-containing protein</fullName>
    </recommendedName>
</protein>
<comment type="caution">
    <text evidence="2">The sequence shown here is derived from an EMBL/GenBank/DDBJ whole genome shotgun (WGS) entry which is preliminary data.</text>
</comment>
<proteinExistence type="predicted"/>
<sequence>MQLSSRFLALASSLSLIVTVAASPVQQQQLERRATSVTFDSRTFTNKGLVGFGRISGDAKDSYGESIGGIGSAIALESFTKNSDGTYSASLIVQPDRGHNTQTQTDFRARQHKFSLAFDPSQGSNTTENINSAYVSTVLYRLNPNTFNGDSNYTTGLDPTAVRAAAGIQPQLPIAPADNHLAVDAEGLALIPNSDAAWVSDEYGPYIYYLNRTSGQIKYTIQPPQAITPYLNGALNFTSTTEPNSGRNDNQGLEGLTLDRNTQTLWACLQSAVAQDGGGNKATNRYTRVLGYNVTNPANASLVAEYIVPLPQSSKGNTRATSEIHVIDSTTFLILARDGNGFGDTSSDSTFKDVDLFSTKGATNLANTKYDSSSSPAAPGGTLASGITPVKYTSFVNLIAKTELAKFGLQVGGAFDRTLVAAKLESLALAPVGDSSNPNDYFLFVVSDNDFITTNGQQAAESSNGTYVNEAYSDPYAQQYGTADTQVFIWRVTLPGYAQNPTPN</sequence>
<dbReference type="EMBL" id="LWDF02000388">
    <property type="protein sequence ID" value="KAE8249430.1"/>
    <property type="molecule type" value="Genomic_DNA"/>
</dbReference>
<dbReference type="Pfam" id="PF13449">
    <property type="entry name" value="Phytase-like"/>
    <property type="match status" value="1"/>
</dbReference>
<reference evidence="2" key="1">
    <citation type="submission" date="2016-04" db="EMBL/GenBank/DDBJ databases">
        <authorList>
            <person name="Nguyen H.D."/>
            <person name="Samba Siva P."/>
            <person name="Cullis J."/>
            <person name="Levesque C.A."/>
            <person name="Hambleton S."/>
        </authorList>
    </citation>
    <scope>NUCLEOTIDE SEQUENCE</scope>
    <source>
        <strain evidence="2">DAOMC 236416</strain>
    </source>
</reference>
<dbReference type="Proteomes" id="UP000077521">
    <property type="component" value="Unassembled WGS sequence"/>
</dbReference>
<dbReference type="AlphaFoldDB" id="A0A177TWQ3"/>
<accession>A0A177TWQ3</accession>
<reference evidence="2" key="2">
    <citation type="journal article" date="2019" name="IMA Fungus">
        <title>Genome sequencing and comparison of five Tilletia species to identify candidate genes for the detection of regulated species infecting wheat.</title>
        <authorList>
            <person name="Nguyen H.D.T."/>
            <person name="Sultana T."/>
            <person name="Kesanakurti P."/>
            <person name="Hambleton S."/>
        </authorList>
    </citation>
    <scope>NUCLEOTIDE SEQUENCE</scope>
    <source>
        <strain evidence="2">DAOMC 236416</strain>
    </source>
</reference>
<name>A0A177TWQ3_9BASI</name>
<organism evidence="2 3">
    <name type="scientific">Tilletia indica</name>
    <dbReference type="NCBI Taxonomy" id="43049"/>
    <lineage>
        <taxon>Eukaryota</taxon>
        <taxon>Fungi</taxon>
        <taxon>Dikarya</taxon>
        <taxon>Basidiomycota</taxon>
        <taxon>Ustilaginomycotina</taxon>
        <taxon>Exobasidiomycetes</taxon>
        <taxon>Tilletiales</taxon>
        <taxon>Tilletiaceae</taxon>
        <taxon>Tilletia</taxon>
    </lineage>
</organism>
<evidence type="ECO:0000259" key="1">
    <source>
        <dbReference type="Pfam" id="PF13449"/>
    </source>
</evidence>
<evidence type="ECO:0000313" key="2">
    <source>
        <dbReference type="EMBL" id="KAE8249430.1"/>
    </source>
</evidence>
<evidence type="ECO:0000313" key="3">
    <source>
        <dbReference type="Proteomes" id="UP000077521"/>
    </source>
</evidence>
<gene>
    <name evidence="2" type="ORF">A4X13_0g5212</name>
</gene>
<dbReference type="PANTHER" id="PTHR37957:SF1">
    <property type="entry name" value="PHYTASE-LIKE DOMAIN-CONTAINING PROTEIN"/>
    <property type="match status" value="1"/>
</dbReference>
<dbReference type="PANTHER" id="PTHR37957">
    <property type="entry name" value="BLR7070 PROTEIN"/>
    <property type="match status" value="1"/>
</dbReference>
<dbReference type="InterPro" id="IPR027372">
    <property type="entry name" value="Phytase-like_dom"/>
</dbReference>
<feature type="domain" description="Phytase-like" evidence="1">
    <location>
        <begin position="164"/>
        <end position="451"/>
    </location>
</feature>